<name>A0A1V9XHQ0_9ACAR</name>
<dbReference type="FunFam" id="3.10.260.20:FF:000001">
    <property type="entry name" value="Dachshund homolog 1"/>
    <property type="match status" value="1"/>
</dbReference>
<dbReference type="Pfam" id="PF02437">
    <property type="entry name" value="Ski_Sno_DHD"/>
    <property type="match status" value="1"/>
</dbReference>
<dbReference type="GO" id="GO:0005634">
    <property type="term" value="C:nucleus"/>
    <property type="evidence" value="ECO:0007669"/>
    <property type="project" value="UniProtKB-SubCell"/>
</dbReference>
<dbReference type="PANTHER" id="PTHR12577:SF6">
    <property type="entry name" value="DACHSHUND, ISOFORM B"/>
    <property type="match status" value="1"/>
</dbReference>
<dbReference type="PANTHER" id="PTHR12577">
    <property type="entry name" value="DACHSHUND"/>
    <property type="match status" value="1"/>
</dbReference>
<dbReference type="AlphaFoldDB" id="A0A1V9XHQ0"/>
<dbReference type="InterPro" id="IPR003380">
    <property type="entry name" value="SKI/SNO/DAC"/>
</dbReference>
<evidence type="ECO:0000313" key="6">
    <source>
        <dbReference type="EMBL" id="OQR73047.1"/>
    </source>
</evidence>
<evidence type="ECO:0000256" key="1">
    <source>
        <dbReference type="ARBA" id="ARBA00004123"/>
    </source>
</evidence>
<sequence>MDDSGSNSPPPTMVPSVYRDHPPRRSVSPEGGSSKGRSTPSSPISSGCLPSPRYPGVPAFMLNGGQLAGRYSMLAAQQRFQLEQAPATQSRGNSPPGIGTDVAASDCRLIDYRGAKVAAFSVAGEYLLCLPQAFDLFLKHLVGGLHTVYTKLKRLDITPIVCNVEQVRVLRGLGAIQPGVNRCKLLSCKDFDALYKDCTTAR</sequence>
<keyword evidence="7" id="KW-1185">Reference proteome</keyword>
<dbReference type="InParanoid" id="A0A1V9XHQ0"/>
<dbReference type="GO" id="GO:0000981">
    <property type="term" value="F:DNA-binding transcription factor activity, RNA polymerase II-specific"/>
    <property type="evidence" value="ECO:0007669"/>
    <property type="project" value="TreeGrafter"/>
</dbReference>
<reference evidence="6 7" key="1">
    <citation type="journal article" date="2017" name="Gigascience">
        <title>Draft genome of the honey bee ectoparasitic mite, Tropilaelaps mercedesae, is shaped by the parasitic life history.</title>
        <authorList>
            <person name="Dong X."/>
            <person name="Armstrong S.D."/>
            <person name="Xia D."/>
            <person name="Makepeace B.L."/>
            <person name="Darby A.C."/>
            <person name="Kadowaki T."/>
        </authorList>
    </citation>
    <scope>NUCLEOTIDE SEQUENCE [LARGE SCALE GENOMIC DNA]</scope>
    <source>
        <strain evidence="6">Wuxi-XJTLU</strain>
    </source>
</reference>
<feature type="compositionally biased region" description="Polar residues" evidence="4">
    <location>
        <begin position="35"/>
        <end position="45"/>
    </location>
</feature>
<evidence type="ECO:0000256" key="3">
    <source>
        <dbReference type="ARBA" id="ARBA00038192"/>
    </source>
</evidence>
<organism evidence="6 7">
    <name type="scientific">Tropilaelaps mercedesae</name>
    <dbReference type="NCBI Taxonomy" id="418985"/>
    <lineage>
        <taxon>Eukaryota</taxon>
        <taxon>Metazoa</taxon>
        <taxon>Ecdysozoa</taxon>
        <taxon>Arthropoda</taxon>
        <taxon>Chelicerata</taxon>
        <taxon>Arachnida</taxon>
        <taxon>Acari</taxon>
        <taxon>Parasitiformes</taxon>
        <taxon>Mesostigmata</taxon>
        <taxon>Gamasina</taxon>
        <taxon>Dermanyssoidea</taxon>
        <taxon>Laelapidae</taxon>
        <taxon>Tropilaelaps</taxon>
    </lineage>
</organism>
<dbReference type="GO" id="GO:0005667">
    <property type="term" value="C:transcription regulator complex"/>
    <property type="evidence" value="ECO:0007669"/>
    <property type="project" value="TreeGrafter"/>
</dbReference>
<dbReference type="SUPFAM" id="SSF46955">
    <property type="entry name" value="Putative DNA-binding domain"/>
    <property type="match status" value="1"/>
</dbReference>
<comment type="similarity">
    <text evidence="3">Belongs to the DACH/dachshund family.</text>
</comment>
<dbReference type="EMBL" id="MNPL01010566">
    <property type="protein sequence ID" value="OQR73047.1"/>
    <property type="molecule type" value="Genomic_DNA"/>
</dbReference>
<keyword evidence="2" id="KW-0539">Nucleus</keyword>
<dbReference type="InterPro" id="IPR037000">
    <property type="entry name" value="Ski_DNA-bd_sf"/>
</dbReference>
<dbReference type="CDD" id="cd21081">
    <property type="entry name" value="DHD_Dac"/>
    <property type="match status" value="1"/>
</dbReference>
<dbReference type="OrthoDB" id="6436112at2759"/>
<comment type="subcellular location">
    <subcellularLocation>
        <location evidence="1">Nucleus</location>
    </subcellularLocation>
</comment>
<comment type="caution">
    <text evidence="6">The sequence shown here is derived from an EMBL/GenBank/DDBJ whole genome shotgun (WGS) entry which is preliminary data.</text>
</comment>
<evidence type="ECO:0000259" key="5">
    <source>
        <dbReference type="Pfam" id="PF02437"/>
    </source>
</evidence>
<feature type="domain" description="SKI/SNO/DAC" evidence="5">
    <location>
        <begin position="103"/>
        <end position="199"/>
    </location>
</feature>
<gene>
    <name evidence="6" type="ORF">BIW11_01201</name>
</gene>
<dbReference type="Gene3D" id="3.10.260.20">
    <property type="entry name" value="Ski"/>
    <property type="match status" value="1"/>
</dbReference>
<evidence type="ECO:0000256" key="2">
    <source>
        <dbReference type="ARBA" id="ARBA00023242"/>
    </source>
</evidence>
<dbReference type="InterPro" id="IPR009061">
    <property type="entry name" value="DNA-bd_dom_put_sf"/>
</dbReference>
<accession>A0A1V9XHQ0</accession>
<proteinExistence type="inferred from homology"/>
<evidence type="ECO:0000256" key="4">
    <source>
        <dbReference type="SAM" id="MobiDB-lite"/>
    </source>
</evidence>
<dbReference type="InterPro" id="IPR052417">
    <property type="entry name" value="Dachshund_domain"/>
</dbReference>
<protein>
    <recommendedName>
        <fullName evidence="5">SKI/SNO/DAC domain-containing protein</fullName>
    </recommendedName>
</protein>
<evidence type="ECO:0000313" key="7">
    <source>
        <dbReference type="Proteomes" id="UP000192247"/>
    </source>
</evidence>
<feature type="region of interest" description="Disordered" evidence="4">
    <location>
        <begin position="1"/>
        <end position="48"/>
    </location>
</feature>
<dbReference type="Proteomes" id="UP000192247">
    <property type="component" value="Unassembled WGS sequence"/>
</dbReference>
<dbReference type="GO" id="GO:0000978">
    <property type="term" value="F:RNA polymerase II cis-regulatory region sequence-specific DNA binding"/>
    <property type="evidence" value="ECO:0007669"/>
    <property type="project" value="TreeGrafter"/>
</dbReference>